<dbReference type="Proteomes" id="UP001149821">
    <property type="component" value="Unassembled WGS sequence"/>
</dbReference>
<gene>
    <name evidence="1" type="ORF">LRP49_17435</name>
</gene>
<name>A0ABT5QQI3_9GAMM</name>
<dbReference type="EMBL" id="JAJUBB010000014">
    <property type="protein sequence ID" value="MDD1782958.1"/>
    <property type="molecule type" value="Genomic_DNA"/>
</dbReference>
<keyword evidence="2" id="KW-1185">Reference proteome</keyword>
<accession>A0ABT5QQI3</accession>
<dbReference type="RefSeq" id="WP_274143588.1">
    <property type="nucleotide sequence ID" value="NZ_JAJUBB010000014.1"/>
</dbReference>
<evidence type="ECO:0000313" key="1">
    <source>
        <dbReference type="EMBL" id="MDD1782958.1"/>
    </source>
</evidence>
<sequence length="62" mass="6936">MIDAEMKIILTAKARSMGVSVETIKQVIAARIVNGETEEDPVSMVLSIDDRDLKCLQREMKD</sequence>
<evidence type="ECO:0000313" key="2">
    <source>
        <dbReference type="Proteomes" id="UP001149821"/>
    </source>
</evidence>
<proteinExistence type="predicted"/>
<protein>
    <submittedName>
        <fullName evidence="1">Uncharacterized protein</fullName>
    </submittedName>
</protein>
<reference evidence="1" key="1">
    <citation type="submission" date="2021-12" db="EMBL/GenBank/DDBJ databases">
        <title>Enterovibrio ZSDZ35 sp. nov. and Enterovibrio ZSDZ42 sp. nov., isolated from coastal seawater in Qingdao.</title>
        <authorList>
            <person name="Zhang P."/>
        </authorList>
    </citation>
    <scope>NUCLEOTIDE SEQUENCE</scope>
    <source>
        <strain evidence="1">ZSDZ35</strain>
    </source>
</reference>
<organism evidence="1 2">
    <name type="scientific">Enterovibrio qingdaonensis</name>
    <dbReference type="NCBI Taxonomy" id="2899818"/>
    <lineage>
        <taxon>Bacteria</taxon>
        <taxon>Pseudomonadati</taxon>
        <taxon>Pseudomonadota</taxon>
        <taxon>Gammaproteobacteria</taxon>
        <taxon>Vibrionales</taxon>
        <taxon>Vibrionaceae</taxon>
        <taxon>Enterovibrio</taxon>
    </lineage>
</organism>
<comment type="caution">
    <text evidence="1">The sequence shown here is derived from an EMBL/GenBank/DDBJ whole genome shotgun (WGS) entry which is preliminary data.</text>
</comment>